<dbReference type="VEuPathDB" id="FungiDB:AFLA_006130"/>
<dbReference type="EMBL" id="ML734589">
    <property type="protein sequence ID" value="KAB8247466.1"/>
    <property type="molecule type" value="Genomic_DNA"/>
</dbReference>
<feature type="compositionally biased region" description="Polar residues" evidence="1">
    <location>
        <begin position="24"/>
        <end position="34"/>
    </location>
</feature>
<protein>
    <submittedName>
        <fullName evidence="2">Uncharacterized protein</fullName>
    </submittedName>
</protein>
<dbReference type="AlphaFoldDB" id="A0A5N6GYU5"/>
<sequence length="93" mass="10685">MPSPQHPRISRPRQRTVAKRRITQRGTKSTTVVQEASRPFVPDEIRPKPDLLDSEWSTREIDIGTSSAQLHMVKDDVTGSIYNISAEYIRQRL</sequence>
<dbReference type="Proteomes" id="UP000325434">
    <property type="component" value="Unassembled WGS sequence"/>
</dbReference>
<organism evidence="2">
    <name type="scientific">Aspergillus flavus</name>
    <dbReference type="NCBI Taxonomy" id="5059"/>
    <lineage>
        <taxon>Eukaryota</taxon>
        <taxon>Fungi</taxon>
        <taxon>Dikarya</taxon>
        <taxon>Ascomycota</taxon>
        <taxon>Pezizomycotina</taxon>
        <taxon>Eurotiomycetes</taxon>
        <taxon>Eurotiomycetidae</taxon>
        <taxon>Eurotiales</taxon>
        <taxon>Aspergillaceae</taxon>
        <taxon>Aspergillus</taxon>
        <taxon>Aspergillus subgen. Circumdati</taxon>
    </lineage>
</organism>
<dbReference type="VEuPathDB" id="FungiDB:F9C07_7639"/>
<feature type="compositionally biased region" description="Basic residues" evidence="1">
    <location>
        <begin position="8"/>
        <end position="23"/>
    </location>
</feature>
<evidence type="ECO:0000256" key="1">
    <source>
        <dbReference type="SAM" id="MobiDB-lite"/>
    </source>
</evidence>
<reference evidence="2" key="1">
    <citation type="submission" date="2019-04" db="EMBL/GenBank/DDBJ databases">
        <title>Friends and foes A comparative genomics study of 23 Aspergillus species from section Flavi.</title>
        <authorList>
            <consortium name="DOE Joint Genome Institute"/>
            <person name="Kjaerbolling I."/>
            <person name="Vesth T."/>
            <person name="Frisvad J.C."/>
            <person name="Nybo J.L."/>
            <person name="Theobald S."/>
            <person name="Kildgaard S."/>
            <person name="Isbrandt T."/>
            <person name="Kuo A."/>
            <person name="Sato A."/>
            <person name="Lyhne E.K."/>
            <person name="Kogle M.E."/>
            <person name="Wiebenga A."/>
            <person name="Kun R.S."/>
            <person name="Lubbers R.J."/>
            <person name="Makela M.R."/>
            <person name="Barry K."/>
            <person name="Chovatia M."/>
            <person name="Clum A."/>
            <person name="Daum C."/>
            <person name="Haridas S."/>
            <person name="He G."/>
            <person name="LaButti K."/>
            <person name="Lipzen A."/>
            <person name="Mondo S."/>
            <person name="Riley R."/>
            <person name="Salamov A."/>
            <person name="Simmons B.A."/>
            <person name="Magnuson J.K."/>
            <person name="Henrissat B."/>
            <person name="Mortensen U.H."/>
            <person name="Larsen T.O."/>
            <person name="Devries R.P."/>
            <person name="Grigoriev I.V."/>
            <person name="Machida M."/>
            <person name="Baker S.E."/>
            <person name="Andersen M.R."/>
        </authorList>
    </citation>
    <scope>NUCLEOTIDE SEQUENCE [LARGE SCALE GENOMIC DNA]</scope>
    <source>
        <strain evidence="2">CBS 121.62</strain>
    </source>
</reference>
<evidence type="ECO:0000313" key="2">
    <source>
        <dbReference type="EMBL" id="KAB8247466.1"/>
    </source>
</evidence>
<feature type="region of interest" description="Disordered" evidence="1">
    <location>
        <begin position="1"/>
        <end position="36"/>
    </location>
</feature>
<proteinExistence type="predicted"/>
<name>A0A5N6GYU5_ASPFL</name>
<gene>
    <name evidence="2" type="ORF">BDV35DRAFT_392037</name>
</gene>
<accession>A0A5N6GYU5</accession>